<feature type="binding site" evidence="1">
    <location>
        <position position="362"/>
    </location>
    <ligand>
        <name>Mn(2+)</name>
        <dbReference type="ChEBI" id="CHEBI:29035"/>
        <label>2</label>
    </ligand>
</feature>
<dbReference type="InterPro" id="IPR002933">
    <property type="entry name" value="Peptidase_M20"/>
</dbReference>
<organism evidence="3 4">
    <name type="scientific">Halalkalibacter hemicellulosilyticusJCM 9152</name>
    <dbReference type="NCBI Taxonomy" id="1236971"/>
    <lineage>
        <taxon>Bacteria</taxon>
        <taxon>Bacillati</taxon>
        <taxon>Bacillota</taxon>
        <taxon>Bacilli</taxon>
        <taxon>Bacillales</taxon>
        <taxon>Bacillaceae</taxon>
        <taxon>Halalkalibacter</taxon>
    </lineage>
</organism>
<comment type="caution">
    <text evidence="3">The sequence shown here is derived from an EMBL/GenBank/DDBJ whole genome shotgun (WGS) entry which is preliminary data.</text>
</comment>
<feature type="binding site" evidence="1">
    <location>
        <position position="165"/>
    </location>
    <ligand>
        <name>Mn(2+)</name>
        <dbReference type="ChEBI" id="CHEBI:29035"/>
        <label>2</label>
    </ligand>
</feature>
<protein>
    <submittedName>
        <fullName evidence="3">N-acyl-L-amino acid amidohydrolase-like protein</fullName>
    </submittedName>
</protein>
<keyword evidence="3" id="KW-0378">Hydrolase</keyword>
<evidence type="ECO:0000259" key="2">
    <source>
        <dbReference type="Pfam" id="PF07687"/>
    </source>
</evidence>
<feature type="binding site" evidence="1">
    <location>
        <position position="136"/>
    </location>
    <ligand>
        <name>Mn(2+)</name>
        <dbReference type="ChEBI" id="CHEBI:29035"/>
        <label>2</label>
    </ligand>
</feature>
<keyword evidence="1" id="KW-0479">Metal-binding</keyword>
<dbReference type="GO" id="GO:0016787">
    <property type="term" value="F:hydrolase activity"/>
    <property type="evidence" value="ECO:0007669"/>
    <property type="project" value="UniProtKB-KW"/>
</dbReference>
<dbReference type="InterPro" id="IPR036264">
    <property type="entry name" value="Bact_exopeptidase_dim_dom"/>
</dbReference>
<dbReference type="STRING" id="1236971.JCM9152_434"/>
<gene>
    <name evidence="3" type="ORF">JCM9152_434</name>
</gene>
<dbReference type="PANTHER" id="PTHR11014:SF63">
    <property type="entry name" value="METALLOPEPTIDASE, PUTATIVE (AFU_ORTHOLOGUE AFUA_6G09600)-RELATED"/>
    <property type="match status" value="1"/>
</dbReference>
<evidence type="ECO:0000313" key="4">
    <source>
        <dbReference type="Proteomes" id="UP000018895"/>
    </source>
</evidence>
<dbReference type="Pfam" id="PF07687">
    <property type="entry name" value="M20_dimer"/>
    <property type="match status" value="1"/>
</dbReference>
<sequence length="395" mass="44060">MDLFNEMVTWRRHLHQYPELSYEEYGTTDYIIQQLNSLPHVKIFHGKELVGTSTGLIAVIGDGTKRGIGLRADIDALPIVEDHICEYRSKHNGIMHACGHDGHTAMLIGAIHKLSALFQNGQLTGNVTCIFQPAEEATDDNGRTGAEYMIESSLIKQLDMIMALHLDPTLPLGQVKLTTGPVMANVDTFSMMIHAKGGHGGYPEQTNDPIWLLSLLLPALYSMPGRRFSPMEPTICSIGQITTGTSANVIPSQVKLEGTCRTYSEEAREFMEQQLQQICDSLSSYGGVTQLRYMKGEPQLNNDKDVVREIKKSIQQINPHVEIHQIPYGMGGEDFSHFTKRMKGAFLFIGAKKEEHIDTTLHHPSFDFDEKALLFGMNTLVQFVINQLRSDTNGT</sequence>
<evidence type="ECO:0000313" key="3">
    <source>
        <dbReference type="EMBL" id="GAE29094.1"/>
    </source>
</evidence>
<dbReference type="RefSeq" id="WP_052015479.1">
    <property type="nucleotide sequence ID" value="NZ_BAUU01000002.1"/>
</dbReference>
<feature type="binding site" evidence="1">
    <location>
        <position position="98"/>
    </location>
    <ligand>
        <name>Mn(2+)</name>
        <dbReference type="ChEBI" id="CHEBI:29035"/>
        <label>2</label>
    </ligand>
</feature>
<dbReference type="Proteomes" id="UP000018895">
    <property type="component" value="Unassembled WGS sequence"/>
</dbReference>
<keyword evidence="4" id="KW-1185">Reference proteome</keyword>
<dbReference type="PANTHER" id="PTHR11014">
    <property type="entry name" value="PEPTIDASE M20 FAMILY MEMBER"/>
    <property type="match status" value="1"/>
</dbReference>
<dbReference type="Pfam" id="PF01546">
    <property type="entry name" value="Peptidase_M20"/>
    <property type="match status" value="1"/>
</dbReference>
<reference evidence="3" key="1">
    <citation type="journal article" date="2014" name="Genome Announc.">
        <title>Draft Genome Sequences of Three Alkaliphilic Bacillus Strains, Bacillus wakoensis JCM 9140T, Bacillus akibai JCM 9157T, and Bacillus hemicellulosilyticus JCM 9152T.</title>
        <authorList>
            <person name="Yuki M."/>
            <person name="Oshima K."/>
            <person name="Suda W."/>
            <person name="Oshida Y."/>
            <person name="Kitamura K."/>
            <person name="Iida T."/>
            <person name="Hattori M."/>
            <person name="Ohkuma M."/>
        </authorList>
    </citation>
    <scope>NUCLEOTIDE SEQUENCE [LARGE SCALE GENOMIC DNA]</scope>
    <source>
        <strain evidence="3">JCM 9152</strain>
    </source>
</reference>
<accession>W4QCJ3</accession>
<feature type="binding site" evidence="1">
    <location>
        <position position="100"/>
    </location>
    <ligand>
        <name>Mn(2+)</name>
        <dbReference type="ChEBI" id="CHEBI:29035"/>
        <label>2</label>
    </ligand>
</feature>
<proteinExistence type="predicted"/>
<dbReference type="AlphaFoldDB" id="W4QCJ3"/>
<dbReference type="Gene3D" id="3.40.630.10">
    <property type="entry name" value="Zn peptidases"/>
    <property type="match status" value="1"/>
</dbReference>
<dbReference type="GO" id="GO:0046872">
    <property type="term" value="F:metal ion binding"/>
    <property type="evidence" value="ECO:0007669"/>
    <property type="project" value="UniProtKB-KW"/>
</dbReference>
<feature type="domain" description="Peptidase M20 dimerisation" evidence="2">
    <location>
        <begin position="188"/>
        <end position="281"/>
    </location>
</feature>
<dbReference type="InterPro" id="IPR017439">
    <property type="entry name" value="Amidohydrolase"/>
</dbReference>
<dbReference type="PIRSF" id="PIRSF005962">
    <property type="entry name" value="Pept_M20D_amidohydro"/>
    <property type="match status" value="1"/>
</dbReference>
<dbReference type="SUPFAM" id="SSF55031">
    <property type="entry name" value="Bacterial exopeptidase dimerisation domain"/>
    <property type="match status" value="1"/>
</dbReference>
<name>W4QCJ3_9BACI</name>
<dbReference type="Gene3D" id="3.30.70.360">
    <property type="match status" value="1"/>
</dbReference>
<evidence type="ECO:0000256" key="1">
    <source>
        <dbReference type="PIRSR" id="PIRSR005962-1"/>
    </source>
</evidence>
<dbReference type="SUPFAM" id="SSF53187">
    <property type="entry name" value="Zn-dependent exopeptidases"/>
    <property type="match status" value="1"/>
</dbReference>
<keyword evidence="1" id="KW-0464">Manganese</keyword>
<dbReference type="InterPro" id="IPR011650">
    <property type="entry name" value="Peptidase_M20_dimer"/>
</dbReference>
<dbReference type="OrthoDB" id="9776731at2"/>
<dbReference type="NCBIfam" id="TIGR01891">
    <property type="entry name" value="amidohydrolases"/>
    <property type="match status" value="1"/>
</dbReference>
<comment type="cofactor">
    <cofactor evidence="1">
        <name>Mn(2+)</name>
        <dbReference type="ChEBI" id="CHEBI:29035"/>
    </cofactor>
    <text evidence="1">The Mn(2+) ion enhances activity.</text>
</comment>
<dbReference type="EMBL" id="BAUU01000002">
    <property type="protein sequence ID" value="GAE29094.1"/>
    <property type="molecule type" value="Genomic_DNA"/>
</dbReference>